<evidence type="ECO:0000256" key="4">
    <source>
        <dbReference type="ARBA" id="ARBA00022692"/>
    </source>
</evidence>
<feature type="transmembrane region" description="Helical" evidence="7">
    <location>
        <begin position="216"/>
        <end position="241"/>
    </location>
</feature>
<evidence type="ECO:0000256" key="1">
    <source>
        <dbReference type="ARBA" id="ARBA00004651"/>
    </source>
</evidence>
<keyword evidence="2" id="KW-0813">Transport</keyword>
<name>A0A3A8QJS2_9BACT</name>
<dbReference type="GO" id="GO:0006835">
    <property type="term" value="P:dicarboxylic acid transport"/>
    <property type="evidence" value="ECO:0007669"/>
    <property type="project" value="TreeGrafter"/>
</dbReference>
<keyword evidence="6 7" id="KW-0472">Membrane</keyword>
<feature type="transmembrane region" description="Helical" evidence="7">
    <location>
        <begin position="349"/>
        <end position="372"/>
    </location>
</feature>
<dbReference type="Pfam" id="PF00375">
    <property type="entry name" value="SDF"/>
    <property type="match status" value="1"/>
</dbReference>
<evidence type="ECO:0000256" key="5">
    <source>
        <dbReference type="ARBA" id="ARBA00022989"/>
    </source>
</evidence>
<dbReference type="EMBL" id="RAWM01000097">
    <property type="protein sequence ID" value="RKH63434.1"/>
    <property type="molecule type" value="Genomic_DNA"/>
</dbReference>
<keyword evidence="4 7" id="KW-0812">Transmembrane</keyword>
<protein>
    <submittedName>
        <fullName evidence="8">Dicarboxylate/amino acid:cation symporter</fullName>
    </submittedName>
</protein>
<sequence>MKLWARWFRIPFWQRVLGAFVLGALAGWALGDRAGVWLQPLGTLYVQLIRMIATPLVFFAVIHAVSALRGQKSMAALGGRTFLWFAVTAALAVGVGLGTAALTKPGVGVGTLQAATDYKPRQVPGPVQVLLDVVPTNPFAALSEGKMLQVIFFAGLLGFALVKLGERTERLRKLVGEASEAMIQVTRFVLELTPLGTFGLIAALVGTYGFERLLPLGTFVLTLYLACAVHVVFVYGGLLAAHGLNPLRFFRGAAPGMQVAFVSSSSFASMPVALRSVTHNLGVNRDYAAFAVPLGATIKMDGCGAIYPAMTSLFIAQYFGLTLSAPQLFIILLASVLGSFGTAGVPGTAVVMTTVVLSAAGLPLEGLGYLLAIDRVLDMMRTLTNVTGQMLVPVLVAREEGLLDLAVYNRASSNVGLEEEPPPPSPAA</sequence>
<dbReference type="InterPro" id="IPR036458">
    <property type="entry name" value="Na:dicarbo_symporter_sf"/>
</dbReference>
<feature type="transmembrane region" description="Helical" evidence="7">
    <location>
        <begin position="318"/>
        <end position="337"/>
    </location>
</feature>
<organism evidence="8 9">
    <name type="scientific">Corallococcus interemptor</name>
    <dbReference type="NCBI Taxonomy" id="2316720"/>
    <lineage>
        <taxon>Bacteria</taxon>
        <taxon>Pseudomonadati</taxon>
        <taxon>Myxococcota</taxon>
        <taxon>Myxococcia</taxon>
        <taxon>Myxococcales</taxon>
        <taxon>Cystobacterineae</taxon>
        <taxon>Myxococcaceae</taxon>
        <taxon>Corallococcus</taxon>
    </lineage>
</organism>
<dbReference type="Gene3D" id="1.10.3860.10">
    <property type="entry name" value="Sodium:dicarboxylate symporter"/>
    <property type="match status" value="1"/>
</dbReference>
<dbReference type="SUPFAM" id="SSF118215">
    <property type="entry name" value="Proton glutamate symport protein"/>
    <property type="match status" value="1"/>
</dbReference>
<feature type="transmembrane region" description="Helical" evidence="7">
    <location>
        <begin position="47"/>
        <end position="70"/>
    </location>
</feature>
<dbReference type="PRINTS" id="PR00173">
    <property type="entry name" value="EDTRNSPORT"/>
</dbReference>
<evidence type="ECO:0000256" key="2">
    <source>
        <dbReference type="ARBA" id="ARBA00022448"/>
    </source>
</evidence>
<dbReference type="OrthoDB" id="9766690at2"/>
<evidence type="ECO:0000256" key="7">
    <source>
        <dbReference type="SAM" id="Phobius"/>
    </source>
</evidence>
<feature type="transmembrane region" description="Helical" evidence="7">
    <location>
        <begin position="147"/>
        <end position="164"/>
    </location>
</feature>
<gene>
    <name evidence="8" type="ORF">D7X96_27860</name>
</gene>
<evidence type="ECO:0000256" key="3">
    <source>
        <dbReference type="ARBA" id="ARBA00022475"/>
    </source>
</evidence>
<dbReference type="RefSeq" id="WP_120550402.1">
    <property type="nucleotide sequence ID" value="NZ_RAWM01000097.1"/>
</dbReference>
<reference evidence="9" key="1">
    <citation type="submission" date="2018-09" db="EMBL/GenBank/DDBJ databases">
        <authorList>
            <person name="Livingstone P.G."/>
            <person name="Whitworth D.E."/>
        </authorList>
    </citation>
    <scope>NUCLEOTIDE SEQUENCE [LARGE SCALE GENOMIC DNA]</scope>
    <source>
        <strain evidence="9">AB047A</strain>
    </source>
</reference>
<comment type="subcellular location">
    <subcellularLocation>
        <location evidence="1">Cell membrane</location>
        <topology evidence="1">Multi-pass membrane protein</topology>
    </subcellularLocation>
</comment>
<dbReference type="Proteomes" id="UP000282656">
    <property type="component" value="Unassembled WGS sequence"/>
</dbReference>
<evidence type="ECO:0000256" key="6">
    <source>
        <dbReference type="ARBA" id="ARBA00023136"/>
    </source>
</evidence>
<dbReference type="AlphaFoldDB" id="A0A3A8QJS2"/>
<proteinExistence type="predicted"/>
<dbReference type="PANTHER" id="PTHR42865:SF7">
    <property type="entry name" value="PROTON_GLUTAMATE-ASPARTATE SYMPORTER"/>
    <property type="match status" value="1"/>
</dbReference>
<keyword evidence="5 7" id="KW-1133">Transmembrane helix</keyword>
<dbReference type="InterPro" id="IPR001991">
    <property type="entry name" value="Na-dicarboxylate_symporter"/>
</dbReference>
<keyword evidence="9" id="KW-1185">Reference proteome</keyword>
<keyword evidence="3" id="KW-1003">Cell membrane</keyword>
<dbReference type="GO" id="GO:0005886">
    <property type="term" value="C:plasma membrane"/>
    <property type="evidence" value="ECO:0007669"/>
    <property type="project" value="UniProtKB-SubCell"/>
</dbReference>
<evidence type="ECO:0000313" key="8">
    <source>
        <dbReference type="EMBL" id="RKH63434.1"/>
    </source>
</evidence>
<dbReference type="GO" id="GO:0015293">
    <property type="term" value="F:symporter activity"/>
    <property type="evidence" value="ECO:0007669"/>
    <property type="project" value="UniProtKB-KW"/>
</dbReference>
<accession>A0A3A8QJS2</accession>
<feature type="transmembrane region" description="Helical" evidence="7">
    <location>
        <begin position="185"/>
        <end position="210"/>
    </location>
</feature>
<dbReference type="PANTHER" id="PTHR42865">
    <property type="entry name" value="PROTON/GLUTAMATE-ASPARTATE SYMPORTER"/>
    <property type="match status" value="1"/>
</dbReference>
<feature type="transmembrane region" description="Helical" evidence="7">
    <location>
        <begin position="82"/>
        <end position="102"/>
    </location>
</feature>
<comment type="caution">
    <text evidence="8">The sequence shown here is derived from an EMBL/GenBank/DDBJ whole genome shotgun (WGS) entry which is preliminary data.</text>
</comment>
<evidence type="ECO:0000313" key="9">
    <source>
        <dbReference type="Proteomes" id="UP000282656"/>
    </source>
</evidence>